<dbReference type="Gene3D" id="3.40.630.10">
    <property type="entry name" value="Zn peptidases"/>
    <property type="match status" value="2"/>
</dbReference>
<comment type="cofactor">
    <cofactor evidence="1">
        <name>Zn(2+)</name>
        <dbReference type="ChEBI" id="CHEBI:29105"/>
    </cofactor>
</comment>
<dbReference type="PANTHER" id="PTHR11705">
    <property type="entry name" value="PROTEASE FAMILY M14 CARBOXYPEPTIDASE A,B"/>
    <property type="match status" value="1"/>
</dbReference>
<feature type="active site" description="Proton donor/acceptor" evidence="3">
    <location>
        <position position="217"/>
    </location>
</feature>
<dbReference type="InterPro" id="IPR000834">
    <property type="entry name" value="Peptidase_M14"/>
</dbReference>
<keyword evidence="4" id="KW-0472">Membrane</keyword>
<dbReference type="GO" id="GO:0008270">
    <property type="term" value="F:zinc ion binding"/>
    <property type="evidence" value="ECO:0007669"/>
    <property type="project" value="InterPro"/>
</dbReference>
<gene>
    <name evidence="6" type="ORF">TTEB3V08_LOCUS5942</name>
</gene>
<accession>A0A7R9NVN8</accession>
<proteinExistence type="inferred from homology"/>
<dbReference type="GO" id="GO:0005615">
    <property type="term" value="C:extracellular space"/>
    <property type="evidence" value="ECO:0007669"/>
    <property type="project" value="TreeGrafter"/>
</dbReference>
<evidence type="ECO:0000256" key="2">
    <source>
        <dbReference type="ARBA" id="ARBA00005988"/>
    </source>
</evidence>
<feature type="transmembrane region" description="Helical" evidence="4">
    <location>
        <begin position="12"/>
        <end position="28"/>
    </location>
</feature>
<dbReference type="AlphaFoldDB" id="A0A7R9NVN8"/>
<dbReference type="PROSITE" id="PS52035">
    <property type="entry name" value="PEPTIDASE_M14"/>
    <property type="match status" value="1"/>
</dbReference>
<evidence type="ECO:0000313" key="6">
    <source>
        <dbReference type="EMBL" id="CAD7457952.1"/>
    </source>
</evidence>
<dbReference type="PANTHER" id="PTHR11705:SF91">
    <property type="entry name" value="FI01817P-RELATED"/>
    <property type="match status" value="1"/>
</dbReference>
<dbReference type="GO" id="GO:0006508">
    <property type="term" value="P:proteolysis"/>
    <property type="evidence" value="ECO:0007669"/>
    <property type="project" value="InterPro"/>
</dbReference>
<evidence type="ECO:0000256" key="3">
    <source>
        <dbReference type="PROSITE-ProRule" id="PRU01379"/>
    </source>
</evidence>
<comment type="similarity">
    <text evidence="2 3">Belongs to the peptidase M14 family.</text>
</comment>
<keyword evidence="4" id="KW-0812">Transmembrane</keyword>
<organism evidence="6">
    <name type="scientific">Timema tahoe</name>
    <dbReference type="NCBI Taxonomy" id="61484"/>
    <lineage>
        <taxon>Eukaryota</taxon>
        <taxon>Metazoa</taxon>
        <taxon>Ecdysozoa</taxon>
        <taxon>Arthropoda</taxon>
        <taxon>Hexapoda</taxon>
        <taxon>Insecta</taxon>
        <taxon>Pterygota</taxon>
        <taxon>Neoptera</taxon>
        <taxon>Polyneoptera</taxon>
        <taxon>Phasmatodea</taxon>
        <taxon>Timematodea</taxon>
        <taxon>Timematoidea</taxon>
        <taxon>Timematidae</taxon>
        <taxon>Timema</taxon>
    </lineage>
</organism>
<reference evidence="6" key="1">
    <citation type="submission" date="2020-11" db="EMBL/GenBank/DDBJ databases">
        <authorList>
            <person name="Tran Van P."/>
        </authorList>
    </citation>
    <scope>NUCLEOTIDE SEQUENCE</scope>
</reference>
<protein>
    <recommendedName>
        <fullName evidence="5">Peptidase M14 domain-containing protein</fullName>
    </recommendedName>
</protein>
<dbReference type="GO" id="GO:0004181">
    <property type="term" value="F:metallocarboxypeptidase activity"/>
    <property type="evidence" value="ECO:0007669"/>
    <property type="project" value="InterPro"/>
</dbReference>
<dbReference type="SUPFAM" id="SSF53187">
    <property type="entry name" value="Zn-dependent exopeptidases"/>
    <property type="match status" value="1"/>
</dbReference>
<dbReference type="EMBL" id="OE002001">
    <property type="protein sequence ID" value="CAD7457952.1"/>
    <property type="molecule type" value="Genomic_DNA"/>
</dbReference>
<sequence>MSQIKKLRFNSIWLVTIFTSIPIGTYNMKVIDVSFLEICGAKKVGASPDPCDDTFSGTKGFSEAESQALKKYALKYQNRIKMYLTLHCYGNHDLAVKASEAHVKAGGEEYTIGSSTNVLCEFSGVWRQAVVDWETSMFRLEGIIYRGTGNGRRGGGLPCYPVTTVSPASRGCWFGHARYVCWPKWLRSEGSTPNPAAGGSDDWMKGVIGVDYSYTIEMTQEYGGFILNPVLINKTVVRFFEAIRVFGQFVADMEPN</sequence>
<name>A0A7R9NVN8_9NEOP</name>
<evidence type="ECO:0000259" key="5">
    <source>
        <dbReference type="PROSITE" id="PS52035"/>
    </source>
</evidence>
<keyword evidence="4" id="KW-1133">Transmembrane helix</keyword>
<evidence type="ECO:0000256" key="4">
    <source>
        <dbReference type="SAM" id="Phobius"/>
    </source>
</evidence>
<feature type="domain" description="Peptidase M14" evidence="5">
    <location>
        <begin position="1"/>
        <end position="250"/>
    </location>
</feature>
<evidence type="ECO:0000256" key="1">
    <source>
        <dbReference type="ARBA" id="ARBA00001947"/>
    </source>
</evidence>
<dbReference type="Pfam" id="PF00246">
    <property type="entry name" value="Peptidase_M14"/>
    <property type="match status" value="2"/>
</dbReference>